<dbReference type="InterPro" id="IPR036895">
    <property type="entry name" value="Uracil-DNA_glycosylase-like_sf"/>
</dbReference>
<evidence type="ECO:0008006" key="3">
    <source>
        <dbReference type="Google" id="ProtNLM"/>
    </source>
</evidence>
<evidence type="ECO:0000313" key="1">
    <source>
        <dbReference type="EMBL" id="MDR7356353.1"/>
    </source>
</evidence>
<proteinExistence type="predicted"/>
<evidence type="ECO:0000313" key="2">
    <source>
        <dbReference type="Proteomes" id="UP001183817"/>
    </source>
</evidence>
<dbReference type="SUPFAM" id="SSF52141">
    <property type="entry name" value="Uracil-DNA glycosylase-like"/>
    <property type="match status" value="1"/>
</dbReference>
<gene>
    <name evidence="1" type="ORF">J2S64_000044</name>
</gene>
<organism evidence="1 2">
    <name type="scientific">Paeniglutamicibacter sulfureus</name>
    <dbReference type="NCBI Taxonomy" id="43666"/>
    <lineage>
        <taxon>Bacteria</taxon>
        <taxon>Bacillati</taxon>
        <taxon>Actinomycetota</taxon>
        <taxon>Actinomycetes</taxon>
        <taxon>Micrococcales</taxon>
        <taxon>Micrococcaceae</taxon>
        <taxon>Paeniglutamicibacter</taxon>
    </lineage>
</organism>
<dbReference type="EMBL" id="JAVDYI010000001">
    <property type="protein sequence ID" value="MDR7356353.1"/>
    <property type="molecule type" value="Genomic_DNA"/>
</dbReference>
<accession>A0ABU2BF30</accession>
<protein>
    <recommendedName>
        <fullName evidence="3">Uracil-DNA glycosylase</fullName>
    </recommendedName>
</protein>
<reference evidence="1 2" key="1">
    <citation type="submission" date="2023-07" db="EMBL/GenBank/DDBJ databases">
        <title>Sequencing the genomes of 1000 actinobacteria strains.</title>
        <authorList>
            <person name="Klenk H.-P."/>
        </authorList>
    </citation>
    <scope>NUCLEOTIDE SEQUENCE [LARGE SCALE GENOMIC DNA]</scope>
    <source>
        <strain evidence="1 2">DSM 20167</strain>
    </source>
</reference>
<dbReference type="Proteomes" id="UP001183817">
    <property type="component" value="Unassembled WGS sequence"/>
</dbReference>
<sequence length="299" mass="32561">MREPFMPRKMIDPEFRNSQESELWAEHVAPLNSLVQDLRAISPEGAGTVPFVAPLHGGTDATVLCLMPAPDAANRAETGEDIVSSEDDTATAEALSTLLDESGIDTKEVVLWHAFPWYRAEGASGRLTGAEQNAGVDPMGKLLRLVPNLRAVILMGKGPEEFWAKVAKKSPQAVSRITAIPSFSPAPLSLSGTTAQRTERIARRSQAMREARKIVQAPRGPAGPRRETMVRAEDLGPEHLRRVIEVSDGNQTLHGPLLKAFQPSPEWRVTLTVDVAGQRRALGVTADTWVRVYRGAGIR</sequence>
<name>A0ABU2BF30_9MICC</name>
<comment type="caution">
    <text evidence="1">The sequence shown here is derived from an EMBL/GenBank/DDBJ whole genome shotgun (WGS) entry which is preliminary data.</text>
</comment>
<keyword evidence="2" id="KW-1185">Reference proteome</keyword>
<dbReference type="RefSeq" id="WP_302265983.1">
    <property type="nucleotide sequence ID" value="NZ_BAAAWO010000001.1"/>
</dbReference>